<dbReference type="GO" id="GO:0016874">
    <property type="term" value="F:ligase activity"/>
    <property type="evidence" value="ECO:0007669"/>
    <property type="project" value="UniProtKB-KW"/>
</dbReference>
<accession>A0A1I5L1M5</accession>
<dbReference type="STRING" id="655353.SAMN04488056_11593"/>
<dbReference type="AlphaFoldDB" id="A0A1I5L1M5"/>
<dbReference type="OrthoDB" id="9156280at2"/>
<dbReference type="InterPro" id="IPR024185">
    <property type="entry name" value="FTHF_cligase-like_sf"/>
</dbReference>
<name>A0A1I5L1M5_9HYPH</name>
<reference evidence="1 2" key="1">
    <citation type="submission" date="2016-10" db="EMBL/GenBank/DDBJ databases">
        <authorList>
            <person name="de Groot N.N."/>
        </authorList>
    </citation>
    <scope>NUCLEOTIDE SEQUENCE [LARGE SCALE GENOMIC DNA]</scope>
    <source>
        <strain evidence="1 2">CGMCC 1.9157</strain>
    </source>
</reference>
<dbReference type="InterPro" id="IPR037171">
    <property type="entry name" value="NagB/RpiA_transferase-like"/>
</dbReference>
<dbReference type="Gene3D" id="3.40.50.10420">
    <property type="entry name" value="NagB/RpiA/CoA transferase-like"/>
    <property type="match status" value="1"/>
</dbReference>
<dbReference type="Pfam" id="PF01812">
    <property type="entry name" value="5-FTHF_cyc-lig"/>
    <property type="match status" value="1"/>
</dbReference>
<dbReference type="GO" id="GO:0005737">
    <property type="term" value="C:cytoplasm"/>
    <property type="evidence" value="ECO:0007669"/>
    <property type="project" value="TreeGrafter"/>
</dbReference>
<gene>
    <name evidence="1" type="ORF">SAMN04488056_11593</name>
</gene>
<dbReference type="PANTHER" id="PTHR13017">
    <property type="entry name" value="5-FORMYLTETRAHYDROFOLATE CYCLO-LIGASE-RELATED"/>
    <property type="match status" value="1"/>
</dbReference>
<dbReference type="RefSeq" id="WP_090075193.1">
    <property type="nucleotide sequence ID" value="NZ_FOVR01000015.1"/>
</dbReference>
<keyword evidence="1" id="KW-0436">Ligase</keyword>
<dbReference type="PANTHER" id="PTHR13017:SF0">
    <property type="entry name" value="METHENYLTETRAHYDROFOLATE SYNTHASE DOMAIN-CONTAINING PROTEIN"/>
    <property type="match status" value="1"/>
</dbReference>
<organism evidence="1 2">
    <name type="scientific">Cohaesibacter marisflavi</name>
    <dbReference type="NCBI Taxonomy" id="655353"/>
    <lineage>
        <taxon>Bacteria</taxon>
        <taxon>Pseudomonadati</taxon>
        <taxon>Pseudomonadota</taxon>
        <taxon>Alphaproteobacteria</taxon>
        <taxon>Hyphomicrobiales</taxon>
        <taxon>Cohaesibacteraceae</taxon>
    </lineage>
</organism>
<evidence type="ECO:0000313" key="1">
    <source>
        <dbReference type="EMBL" id="SFO91088.1"/>
    </source>
</evidence>
<dbReference type="EMBL" id="FOVR01000015">
    <property type="protein sequence ID" value="SFO91088.1"/>
    <property type="molecule type" value="Genomic_DNA"/>
</dbReference>
<protein>
    <submittedName>
        <fullName evidence="1">5-formyltetrahydrofolate cyclo-ligase</fullName>
    </submittedName>
</protein>
<evidence type="ECO:0000313" key="2">
    <source>
        <dbReference type="Proteomes" id="UP000199236"/>
    </source>
</evidence>
<dbReference type="Proteomes" id="UP000199236">
    <property type="component" value="Unassembled WGS sequence"/>
</dbReference>
<dbReference type="SUPFAM" id="SSF100950">
    <property type="entry name" value="NagB/RpiA/CoA transferase-like"/>
    <property type="match status" value="1"/>
</dbReference>
<keyword evidence="2" id="KW-1185">Reference proteome</keyword>
<proteinExistence type="predicted"/>
<dbReference type="InterPro" id="IPR002698">
    <property type="entry name" value="FTHF_cligase"/>
</dbReference>
<sequence length="245" mass="27462">MSQSRLIRKGIWQRLKDVARADARFHLDFSEVIPDFDGSEQATERVLQNDAFKACRFAFVTPDNSLTLLRQRMIEAGIPLVMSTFNIRRGFLYLAPGVVPKGAELYASWLEGMEHFATPISLEGIAQKGSFDFAATGASAVSSKGIRFGKGHAYFDLEWGMFTDLGLMEETTPVASIVHDVQVTDETVIASDLDIAIDMIATPEKLIRVERNERRPRGIRWDLLSKEQIMDIPPLAELARIRGVF</sequence>